<organism evidence="1 2">
    <name type="scientific">Hymenobacter crusticola</name>
    <dbReference type="NCBI Taxonomy" id="1770526"/>
    <lineage>
        <taxon>Bacteria</taxon>
        <taxon>Pseudomonadati</taxon>
        <taxon>Bacteroidota</taxon>
        <taxon>Cytophagia</taxon>
        <taxon>Cytophagales</taxon>
        <taxon>Hymenobacteraceae</taxon>
        <taxon>Hymenobacter</taxon>
    </lineage>
</organism>
<gene>
    <name evidence="1" type="ORF">BXP70_27080</name>
</gene>
<name>A0A243W7E8_9BACT</name>
<proteinExistence type="predicted"/>
<dbReference type="Proteomes" id="UP000194873">
    <property type="component" value="Unassembled WGS sequence"/>
</dbReference>
<dbReference type="EMBL" id="MTSE01000039">
    <property type="protein sequence ID" value="OUJ69078.1"/>
    <property type="molecule type" value="Genomic_DNA"/>
</dbReference>
<reference evidence="1 2" key="1">
    <citation type="submission" date="2017-01" db="EMBL/GenBank/DDBJ databases">
        <title>A new Hymenobacter.</title>
        <authorList>
            <person name="Liang Y."/>
            <person name="Feng F."/>
        </authorList>
    </citation>
    <scope>NUCLEOTIDE SEQUENCE [LARGE SCALE GENOMIC DNA]</scope>
    <source>
        <strain evidence="1">MIMBbqt21</strain>
    </source>
</reference>
<sequence length="126" mass="13985">MEQKEATAISTRTKDALAVKKAIRFQLSTPANLTAESWEKSWVSLQRNAQTNINNRQAKQLAILVRATGVSLQEIAARLNESGYLTRRGKTFHPIGVRRLLPDGTISALAQEKNSIDQISDESRPV</sequence>
<evidence type="ECO:0000313" key="2">
    <source>
        <dbReference type="Proteomes" id="UP000194873"/>
    </source>
</evidence>
<keyword evidence="2" id="KW-1185">Reference proteome</keyword>
<evidence type="ECO:0008006" key="3">
    <source>
        <dbReference type="Google" id="ProtNLM"/>
    </source>
</evidence>
<dbReference type="AlphaFoldDB" id="A0A243W7E8"/>
<comment type="caution">
    <text evidence="1">The sequence shown here is derived from an EMBL/GenBank/DDBJ whole genome shotgun (WGS) entry which is preliminary data.</text>
</comment>
<evidence type="ECO:0000313" key="1">
    <source>
        <dbReference type="EMBL" id="OUJ69078.1"/>
    </source>
</evidence>
<protein>
    <recommendedName>
        <fullName evidence="3">Recombinase domain-containing protein</fullName>
    </recommendedName>
</protein>
<accession>A0A243W7E8</accession>